<gene>
    <name evidence="2" type="ordered locus">Nmag_3689</name>
    <name evidence="3" type="ORF">C500_00372</name>
</gene>
<evidence type="ECO:0000313" key="5">
    <source>
        <dbReference type="Proteomes" id="UP000011543"/>
    </source>
</evidence>
<name>D3T0X4_NATMM</name>
<organism evidence="2 4">
    <name type="scientific">Natrialba magadii (strain ATCC 43099 / DSM 3394 / CCM 3739 / CIP 104546 / IAM 13178 / JCM 8861 / NBRC 102185 / NCIMB 2190 / MS3)</name>
    <name type="common">Natronobacterium magadii</name>
    <dbReference type="NCBI Taxonomy" id="547559"/>
    <lineage>
        <taxon>Archaea</taxon>
        <taxon>Methanobacteriati</taxon>
        <taxon>Methanobacteriota</taxon>
        <taxon>Stenosarchaea group</taxon>
        <taxon>Halobacteria</taxon>
        <taxon>Halobacteriales</taxon>
        <taxon>Natrialbaceae</taxon>
        <taxon>Natrialba</taxon>
    </lineage>
</organism>
<reference evidence="2 4" key="2">
    <citation type="journal article" date="2012" name="BMC Genomics">
        <title>A comparative genomics perspective on the genetic content of the alkaliphilic haloarchaeon Natrialba magadii ATCC 43099T.</title>
        <authorList>
            <person name="Siddaramappa S."/>
            <person name="Challacombe J.F."/>
            <person name="Decastro R.E."/>
            <person name="Pfeiffer F."/>
            <person name="Sastre D.E."/>
            <person name="Gimenez M.I."/>
            <person name="Paggi R.A."/>
            <person name="Detter J.C."/>
            <person name="Davenport K.W."/>
            <person name="Goodwin L.A."/>
            <person name="Kyrpides N."/>
            <person name="Tapia R."/>
            <person name="Pitluck S."/>
            <person name="Lucas S."/>
            <person name="Woyke T."/>
            <person name="Maupin-Furlow J.A."/>
        </authorList>
    </citation>
    <scope>NUCLEOTIDE SEQUENCE [LARGE SCALE GENOMIC DNA]</scope>
    <source>
        <strain evidence="2">ATCC 43099</strain>
        <strain evidence="4">ATCC 43099 / DSM 3394 / CCM 3739 / CIP 104546 / IAM 13178 / JCM 8861 / NBRC 102185 / NCIMB 2190 / MS3</strain>
    </source>
</reference>
<sequence length="153" mass="17241">MEYKESPADRGVGDRDSPFVSLFSREGRAKILDVFLQRPYSDLTVSQVSDQADISRSTFHRNIEELIEIDVIKKTEAPTQGDVYSLNNNSEISKLLGKLRVELVKHSQSFINKELRYLPDPEIENLLDEAPPEDDSDNVNSAAYAPTNTEVTP</sequence>
<dbReference type="OrthoDB" id="204649at2157"/>
<keyword evidence="4" id="KW-1185">Reference proteome</keyword>
<geneLocation type="plasmid" evidence="2 4">
    <name>pNMAG01</name>
</geneLocation>
<evidence type="ECO:0000256" key="1">
    <source>
        <dbReference type="SAM" id="MobiDB-lite"/>
    </source>
</evidence>
<dbReference type="CDD" id="cd00090">
    <property type="entry name" value="HTH_ARSR"/>
    <property type="match status" value="1"/>
</dbReference>
<keyword evidence="2" id="KW-0614">Plasmid</keyword>
<dbReference type="EMBL" id="AOHS01000007">
    <property type="protein sequence ID" value="ELY34343.1"/>
    <property type="molecule type" value="Genomic_DNA"/>
</dbReference>
<evidence type="ECO:0000313" key="4">
    <source>
        <dbReference type="Proteomes" id="UP000001879"/>
    </source>
</evidence>
<reference evidence="2" key="4">
    <citation type="submission" date="2016-09" db="EMBL/GenBank/DDBJ databases">
        <authorList>
            <person name="Pfeiffer F."/>
        </authorList>
    </citation>
    <scope>NUCLEOTIDE SEQUENCE</scope>
    <source>
        <strain evidence="2">ATCC 43099</strain>
        <plasmid evidence="2">pNMAG01</plasmid>
    </source>
</reference>
<dbReference type="Proteomes" id="UP000011543">
    <property type="component" value="Unassembled WGS sequence"/>
</dbReference>
<dbReference type="InterPro" id="IPR036390">
    <property type="entry name" value="WH_DNA-bd_sf"/>
</dbReference>
<accession>D3T0X4</accession>
<evidence type="ECO:0000313" key="3">
    <source>
        <dbReference type="EMBL" id="ELY34343.1"/>
    </source>
</evidence>
<proteinExistence type="predicted"/>
<dbReference type="GeneID" id="31795592"/>
<evidence type="ECO:0008006" key="6">
    <source>
        <dbReference type="Google" id="ProtNLM"/>
    </source>
</evidence>
<dbReference type="Proteomes" id="UP000001879">
    <property type="component" value="Plasmid pNMAG01"/>
</dbReference>
<dbReference type="SUPFAM" id="SSF46785">
    <property type="entry name" value="Winged helix' DNA-binding domain"/>
    <property type="match status" value="1"/>
</dbReference>
<feature type="region of interest" description="Disordered" evidence="1">
    <location>
        <begin position="123"/>
        <end position="153"/>
    </location>
</feature>
<protein>
    <recommendedName>
        <fullName evidence="6">HTH domain protein</fullName>
    </recommendedName>
</protein>
<dbReference type="HOGENOM" id="CLU_1709176_0_0_2"/>
<dbReference type="RefSeq" id="WP_004266967.1">
    <property type="nucleotide sequence ID" value="NC_013923.1"/>
</dbReference>
<dbReference type="AlphaFoldDB" id="D3T0X4"/>
<dbReference type="InterPro" id="IPR011991">
    <property type="entry name" value="ArsR-like_HTH"/>
</dbReference>
<feature type="compositionally biased region" description="Acidic residues" evidence="1">
    <location>
        <begin position="123"/>
        <end position="137"/>
    </location>
</feature>
<reference evidence="3 5" key="3">
    <citation type="journal article" date="2014" name="PLoS Genet.">
        <title>Phylogenetically driven sequencing of extremely halophilic archaea reveals strategies for static and dynamic osmo-response.</title>
        <authorList>
            <person name="Becker E.A."/>
            <person name="Seitzer P.M."/>
            <person name="Tritt A."/>
            <person name="Larsen D."/>
            <person name="Krusor M."/>
            <person name="Yao A.I."/>
            <person name="Wu D."/>
            <person name="Madern D."/>
            <person name="Eisen J.A."/>
            <person name="Darling A.E."/>
            <person name="Facciotti M.T."/>
        </authorList>
    </citation>
    <scope>NUCLEOTIDE SEQUENCE [LARGE SCALE GENOMIC DNA]</scope>
    <source>
        <strain evidence="5">ATCC 43099 / DSM 3394 / CCM 3739 / CIP 104546 / IAM 13178 / JCM 8861 / NBRC 102185 / NCIMB 2190 / MS3</strain>
        <strain evidence="3">MS-3</strain>
    </source>
</reference>
<evidence type="ECO:0000313" key="2">
    <source>
        <dbReference type="EMBL" id="ADD07233.1"/>
    </source>
</evidence>
<dbReference type="KEGG" id="nmg:Nmag_3689"/>
<dbReference type="EMBL" id="CP001933">
    <property type="protein sequence ID" value="ADD07233.1"/>
    <property type="molecule type" value="Genomic_DNA"/>
</dbReference>
<feature type="compositionally biased region" description="Polar residues" evidence="1">
    <location>
        <begin position="138"/>
        <end position="153"/>
    </location>
</feature>
<reference evidence="4" key="1">
    <citation type="submission" date="2010-02" db="EMBL/GenBank/DDBJ databases">
        <title>Complete sequence of plasmid 1 of Natrialba magadii ATCC 43099.</title>
        <authorList>
            <consortium name="US DOE Joint Genome Institute"/>
            <person name="Lucas S."/>
            <person name="Copeland A."/>
            <person name="Lapidus A."/>
            <person name="Cheng J.-F."/>
            <person name="Bruce D."/>
            <person name="Goodwin L."/>
            <person name="Pitluck S."/>
            <person name="Davenport K."/>
            <person name="Saunders E."/>
            <person name="Detter J.C."/>
            <person name="Han C."/>
            <person name="Tapia R."/>
            <person name="Land M."/>
            <person name="Hauser L."/>
            <person name="Kyrpides N."/>
            <person name="Mikhailova N."/>
            <person name="De Castro R.E."/>
            <person name="Maupin-Furlow J.A."/>
            <person name="Woyke T."/>
        </authorList>
    </citation>
    <scope>NUCLEOTIDE SEQUENCE [LARGE SCALE GENOMIC DNA]</scope>
    <source>
        <strain evidence="4">ATCC 43099 / DSM 3394 / CCM 3739 / CIP 104546 / IAM 13178 / JCM 8861 / NBRC 102185 / NCIMB 2190 / MS3</strain>
        <plasmid evidence="4">pNMAG01</plasmid>
    </source>
</reference>
<dbReference type="Gene3D" id="1.10.357.10">
    <property type="entry name" value="Tetracycline Repressor, domain 2"/>
    <property type="match status" value="1"/>
</dbReference>